<dbReference type="KEGG" id="bfo:118431516"/>
<evidence type="ECO:0000256" key="4">
    <source>
        <dbReference type="ARBA" id="ARBA00023319"/>
    </source>
</evidence>
<keyword evidence="2" id="KW-0272">Extracellular matrix</keyword>
<comment type="subcellular location">
    <subcellularLocation>
        <location evidence="1">Secreted</location>
        <location evidence="1">Extracellular space</location>
        <location evidence="1">Extracellular matrix</location>
    </subcellularLocation>
</comment>
<feature type="signal peptide" evidence="5">
    <location>
        <begin position="1"/>
        <end position="24"/>
    </location>
</feature>
<dbReference type="GeneID" id="118431516"/>
<evidence type="ECO:0000256" key="3">
    <source>
        <dbReference type="ARBA" id="ARBA00022536"/>
    </source>
</evidence>
<dbReference type="PANTHER" id="PTHR19143:SF458">
    <property type="entry name" value="FIBRINOGEN C-TERMINAL DOMAIN-CONTAINING PROTEIN-RELATED"/>
    <property type="match status" value="1"/>
</dbReference>
<dbReference type="InterPro" id="IPR003598">
    <property type="entry name" value="Ig_sub2"/>
</dbReference>
<feature type="domain" description="Fibronectin type-III" evidence="7">
    <location>
        <begin position="924"/>
        <end position="1033"/>
    </location>
</feature>
<evidence type="ECO:0000256" key="1">
    <source>
        <dbReference type="ARBA" id="ARBA00004498"/>
    </source>
</evidence>
<dbReference type="CDD" id="cd00087">
    <property type="entry name" value="FReD"/>
    <property type="match status" value="2"/>
</dbReference>
<dbReference type="Gene3D" id="3.90.215.10">
    <property type="entry name" value="Gamma Fibrinogen, chain A, domain 1"/>
    <property type="match status" value="2"/>
</dbReference>
<dbReference type="SUPFAM" id="SSF56496">
    <property type="entry name" value="Fibrinogen C-terminal domain-like"/>
    <property type="match status" value="2"/>
</dbReference>
<sequence length="1122" mass="121756">MRRKERVTLLICSTWLGLMASVVGTNPPQDCADLFATGTRQSGTYMVGEPFPYQVYCDMSFLGGGWTVLQHRQDGSVDFAKTWEEYQQGFGDLDGEFWLGLDKIHTLTTAKSNNILQIELEDFDGERRYARYGTFSVGGSSDNYLVTIDGYTGDAGDSLTSTGNDGRNNINRQKFSTKDLDNDGNIGDCSSTFGQGGWWYPLACGQSFLHGKYNCHLSSSSCGRLNGVLWTGWGGENHFLKKTTIIIRPADFTGSDAPQDCADLYEDGIIESGINAVSDPRVFVYCDMRNHGGGWTLLQRRQNGSVDFAKNWADYEQGFGNLDGEHWLGLSKQNQITGQKTYSLRVDLGDWENQFRYATYNSFSVGGSSTNYQVSISSYSGDAGDSLASGGNRFSINGISFTTSDDNNGPNTANCAGNFGGGGWWFPDSCGRTMLNGRYNDSRRAQGVHWDTWKGWSYTLKMTSLKVRPNNFPVCPNGTFGSSCSDTCHCLNGNAYCNHVSGACLGGCVDGWAGSDCQTVSVPPQFGQPAPTDETRNAGESLTWTCQATGDPLPTTTFWHERDDLSATSTTETESGIQYTRSIFSINSVSRGDNGAYSCAASNIGGYVIAKFSLTVHERPDPPIIDSGLTTTSTSIAVTWTFPYFGNLPIIQVQLQYREAAPSGSWITVTLPDSPSDYNITGLDPFTLYSIRISAENDRGFSDFSDLVNVQTPESPPGKVRNLRTEGSVSGSQIDITLTWDSPDPENPKGIILHYKVAYGTSEASMGTPQTTVGNQTMYVLNGITAGSTYIVQVWGVTSAGAGEKETETIVIQPIPNPPSSVDVINARRCACVSGDVTDKATATVTWDAPEGDNGDVMGYHIYYFRGETSGGRETVTTGGLTEQLENLEPDSKYTVTVAAYNSIFTGTESDPAIVYTPDGCSSPPTNLNAVESSNTSAVSCTITWNAPAVTNGDLTNYKILYRWTWNRVPEYTSENAIESITSDIVMIDATTKTKEVGPNKKLSVRVAASTCHEGEPSVELEFVCINPSTAPPPPLPIPDIPQDGITSSYFKMDIQRASSENGPICCYQIIVVPMKHEETLDTLRSIGLREATVLTSSDVSAAIRGRELPYVADAFTRPIEA</sequence>
<keyword evidence="2" id="KW-0964">Secreted</keyword>
<feature type="chain" id="PRO_5039924528" evidence="5">
    <location>
        <begin position="25"/>
        <end position="1122"/>
    </location>
</feature>
<dbReference type="Pfam" id="PF00147">
    <property type="entry name" value="Fibrinogen_C"/>
    <property type="match status" value="2"/>
</dbReference>
<dbReference type="SMART" id="SM00060">
    <property type="entry name" value="FN3"/>
    <property type="match status" value="4"/>
</dbReference>
<evidence type="ECO:0000256" key="2">
    <source>
        <dbReference type="ARBA" id="ARBA00022530"/>
    </source>
</evidence>
<feature type="domain" description="Fibrinogen C-terminal" evidence="8">
    <location>
        <begin position="22"/>
        <end position="251"/>
    </location>
</feature>
<dbReference type="SUPFAM" id="SSF48726">
    <property type="entry name" value="Immunoglobulin"/>
    <property type="match status" value="1"/>
</dbReference>
<dbReference type="NCBIfam" id="NF040941">
    <property type="entry name" value="GGGWT_bact"/>
    <property type="match status" value="1"/>
</dbReference>
<dbReference type="SMART" id="SM00409">
    <property type="entry name" value="IG"/>
    <property type="match status" value="1"/>
</dbReference>
<proteinExistence type="predicted"/>
<dbReference type="InterPro" id="IPR036116">
    <property type="entry name" value="FN3_sf"/>
</dbReference>
<keyword evidence="9" id="KW-1185">Reference proteome</keyword>
<dbReference type="InterPro" id="IPR003599">
    <property type="entry name" value="Ig_sub"/>
</dbReference>
<dbReference type="RefSeq" id="XP_035698649.1">
    <property type="nucleotide sequence ID" value="XM_035842756.1"/>
</dbReference>
<evidence type="ECO:0000259" key="8">
    <source>
        <dbReference type="PROSITE" id="PS51406"/>
    </source>
</evidence>
<keyword evidence="3" id="KW-0245">EGF-like domain</keyword>
<keyword evidence="4" id="KW-0393">Immunoglobulin domain</keyword>
<name>A0A9J7MDI9_BRAFL</name>
<dbReference type="InterPro" id="IPR002181">
    <property type="entry name" value="Fibrinogen_a/b/g_C_dom"/>
</dbReference>
<reference evidence="9" key="1">
    <citation type="journal article" date="2020" name="Nat. Ecol. Evol.">
        <title>Deeply conserved synteny resolves early events in vertebrate evolution.</title>
        <authorList>
            <person name="Simakov O."/>
            <person name="Marletaz F."/>
            <person name="Yue J.X."/>
            <person name="O'Connell B."/>
            <person name="Jenkins J."/>
            <person name="Brandt A."/>
            <person name="Calef R."/>
            <person name="Tung C.H."/>
            <person name="Huang T.K."/>
            <person name="Schmutz J."/>
            <person name="Satoh N."/>
            <person name="Yu J.K."/>
            <person name="Putnam N.H."/>
            <person name="Green R.E."/>
            <person name="Rokhsar D.S."/>
        </authorList>
    </citation>
    <scope>NUCLEOTIDE SEQUENCE [LARGE SCALE GENOMIC DNA]</scope>
    <source>
        <strain evidence="9">S238N-H82</strain>
    </source>
</reference>
<dbReference type="SMART" id="SM00408">
    <property type="entry name" value="IGc2"/>
    <property type="match status" value="1"/>
</dbReference>
<dbReference type="Gene3D" id="2.60.40.10">
    <property type="entry name" value="Immunoglobulins"/>
    <property type="match status" value="5"/>
</dbReference>
<dbReference type="InterPro" id="IPR036056">
    <property type="entry name" value="Fibrinogen-like_C"/>
</dbReference>
<dbReference type="InterPro" id="IPR050373">
    <property type="entry name" value="Fibrinogen_C-term_domain"/>
</dbReference>
<dbReference type="PANTHER" id="PTHR19143">
    <property type="entry name" value="FIBRINOGEN/TENASCIN/ANGIOPOEITIN"/>
    <property type="match status" value="1"/>
</dbReference>
<accession>A0A9J7MDI9</accession>
<dbReference type="Pfam" id="PF00041">
    <property type="entry name" value="fn3"/>
    <property type="match status" value="4"/>
</dbReference>
<dbReference type="InterPro" id="IPR003961">
    <property type="entry name" value="FN3_dom"/>
</dbReference>
<dbReference type="InterPro" id="IPR007110">
    <property type="entry name" value="Ig-like_dom"/>
</dbReference>
<dbReference type="SUPFAM" id="SSF49265">
    <property type="entry name" value="Fibronectin type III"/>
    <property type="match status" value="2"/>
</dbReference>
<dbReference type="OMA" id="NTANCAG"/>
<evidence type="ECO:0000256" key="5">
    <source>
        <dbReference type="SAM" id="SignalP"/>
    </source>
</evidence>
<feature type="domain" description="Ig-like" evidence="6">
    <location>
        <begin position="524"/>
        <end position="615"/>
    </location>
</feature>
<dbReference type="Proteomes" id="UP000001554">
    <property type="component" value="Chromosome 15"/>
</dbReference>
<dbReference type="OrthoDB" id="6418794at2759"/>
<feature type="domain" description="Fibronectin type-III" evidence="7">
    <location>
        <begin position="619"/>
        <end position="715"/>
    </location>
</feature>
<reference evidence="10" key="2">
    <citation type="submission" date="2025-08" db="UniProtKB">
        <authorList>
            <consortium name="RefSeq"/>
        </authorList>
    </citation>
    <scope>IDENTIFICATION</scope>
    <source>
        <strain evidence="10">S238N-H82</strain>
        <tissue evidence="10">Testes</tissue>
    </source>
</reference>
<evidence type="ECO:0000259" key="7">
    <source>
        <dbReference type="PROSITE" id="PS50853"/>
    </source>
</evidence>
<dbReference type="AlphaFoldDB" id="A0A9J7MDI9"/>
<evidence type="ECO:0000259" key="6">
    <source>
        <dbReference type="PROSITE" id="PS50835"/>
    </source>
</evidence>
<gene>
    <name evidence="10" type="primary">LOC118431516</name>
</gene>
<keyword evidence="5" id="KW-0732">Signal</keyword>
<feature type="domain" description="Fibrinogen C-terminal" evidence="8">
    <location>
        <begin position="252"/>
        <end position="471"/>
    </location>
</feature>
<evidence type="ECO:0000313" key="10">
    <source>
        <dbReference type="RefSeq" id="XP_035698649.1"/>
    </source>
</evidence>
<dbReference type="PROSITE" id="PS50853">
    <property type="entry name" value="FN3"/>
    <property type="match status" value="4"/>
</dbReference>
<dbReference type="InterPro" id="IPR036179">
    <property type="entry name" value="Ig-like_dom_sf"/>
</dbReference>
<feature type="domain" description="Fibronectin type-III" evidence="7">
    <location>
        <begin position="716"/>
        <end position="817"/>
    </location>
</feature>
<dbReference type="SMART" id="SM00186">
    <property type="entry name" value="FBG"/>
    <property type="match status" value="2"/>
</dbReference>
<dbReference type="InterPro" id="IPR014716">
    <property type="entry name" value="Fibrinogen_a/b/g_C_1"/>
</dbReference>
<organism evidence="9 10">
    <name type="scientific">Branchiostoma floridae</name>
    <name type="common">Florida lancelet</name>
    <name type="synonym">Amphioxus</name>
    <dbReference type="NCBI Taxonomy" id="7739"/>
    <lineage>
        <taxon>Eukaryota</taxon>
        <taxon>Metazoa</taxon>
        <taxon>Chordata</taxon>
        <taxon>Cephalochordata</taxon>
        <taxon>Leptocardii</taxon>
        <taxon>Amphioxiformes</taxon>
        <taxon>Branchiostomatidae</taxon>
        <taxon>Branchiostoma</taxon>
    </lineage>
</organism>
<dbReference type="PROSITE" id="PS51406">
    <property type="entry name" value="FIBRINOGEN_C_2"/>
    <property type="match status" value="2"/>
</dbReference>
<evidence type="ECO:0000313" key="9">
    <source>
        <dbReference type="Proteomes" id="UP000001554"/>
    </source>
</evidence>
<protein>
    <submittedName>
        <fullName evidence="10">Uncharacterized protein LOC118431516</fullName>
    </submittedName>
</protein>
<dbReference type="Pfam" id="PF13927">
    <property type="entry name" value="Ig_3"/>
    <property type="match status" value="1"/>
</dbReference>
<dbReference type="PROSITE" id="PS50835">
    <property type="entry name" value="IG_LIKE"/>
    <property type="match status" value="1"/>
</dbReference>
<dbReference type="InterPro" id="IPR013783">
    <property type="entry name" value="Ig-like_fold"/>
</dbReference>
<feature type="domain" description="Fibronectin type-III" evidence="7">
    <location>
        <begin position="818"/>
        <end position="920"/>
    </location>
</feature>
<dbReference type="CDD" id="cd00063">
    <property type="entry name" value="FN3"/>
    <property type="match status" value="4"/>
</dbReference>
<dbReference type="GO" id="GO:0005615">
    <property type="term" value="C:extracellular space"/>
    <property type="evidence" value="ECO:0000318"/>
    <property type="project" value="GO_Central"/>
</dbReference>